<evidence type="ECO:0000256" key="4">
    <source>
        <dbReference type="SAM" id="SignalP"/>
    </source>
</evidence>
<dbReference type="EMBL" id="JAAVNE010000017">
    <property type="protein sequence ID" value="NKC31586.1"/>
    <property type="molecule type" value="Genomic_DNA"/>
</dbReference>
<keyword evidence="3 4" id="KW-0732">Signal</keyword>
<evidence type="ECO:0000313" key="7">
    <source>
        <dbReference type="Proteomes" id="UP000787635"/>
    </source>
</evidence>
<comment type="similarity">
    <text evidence="2">Belongs to the bacterial solute-binding protein 5 family.</text>
</comment>
<feature type="signal peptide" evidence="4">
    <location>
        <begin position="1"/>
        <end position="21"/>
    </location>
</feature>
<dbReference type="PIRSF" id="PIRSF002741">
    <property type="entry name" value="MppA"/>
    <property type="match status" value="1"/>
</dbReference>
<comment type="caution">
    <text evidence="6">The sequence shown here is derived from an EMBL/GenBank/DDBJ whole genome shotgun (WGS) entry which is preliminary data.</text>
</comment>
<dbReference type="InterPro" id="IPR030678">
    <property type="entry name" value="Peptide/Ni-bd"/>
</dbReference>
<gene>
    <name evidence="6" type="ORF">HEQ75_12020</name>
</gene>
<evidence type="ECO:0000313" key="6">
    <source>
        <dbReference type="EMBL" id="NKC31586.1"/>
    </source>
</evidence>
<dbReference type="PANTHER" id="PTHR30290:SF38">
    <property type="entry name" value="D,D-DIPEPTIDE-BINDING PERIPLASMIC PROTEIN DDPA-RELATED"/>
    <property type="match status" value="1"/>
</dbReference>
<dbReference type="Pfam" id="PF00496">
    <property type="entry name" value="SBP_bac_5"/>
    <property type="match status" value="1"/>
</dbReference>
<dbReference type="RefSeq" id="WP_168030770.1">
    <property type="nucleotide sequence ID" value="NZ_JAAVNE010000017.1"/>
</dbReference>
<reference evidence="6 7" key="1">
    <citation type="submission" date="2020-03" db="EMBL/GenBank/DDBJ databases">
        <title>Roseomonas selenitidurans sp. nov. isolated from urban soil.</title>
        <authorList>
            <person name="Liu H."/>
        </authorList>
    </citation>
    <scope>NUCLEOTIDE SEQUENCE [LARGE SCALE GENOMIC DNA]</scope>
    <source>
        <strain evidence="6 7">BU-1</strain>
    </source>
</reference>
<sequence length="501" mass="54869">MSHPLRLAALLLPLLAAPALGQTTLRIGIGADPNVLDPAQSSSFVERVVFAALCDKLVDVGPDLQFQPELATAWQWAPDGRALTLTLREGAHFHDGSPVDAAAVKANLDRYRTARESRRRTELAQVSVVETPDARTVRLVLSQPYAPLLSVLADRAGMMLAPAVLPRGAAIGQDPVCSGPFRLTRRVAQDRIEMEKFAGHWNAANIHADRLVFLPIPDNNIRLLNLRAGQLDLIERVAPVDVPAAERDARLTLVAGASIAYQTLALNLGHGPLAQRPLGSDARVREAFERSIDRAIINQVALEGRFTANNQPEPPGTAYHFADLAPLPRDVARARALLREAGHERVAFTLKVPNQPVEAQVAQIIQAMAAEAGFDISIETMEAAALVAATQRGDFEMSLNIWSGRPDPDGNIAPWVASNGFLNRGKYSNPQVDALFAQARAVTETAARQPLYRQAAELWMADRPYLMLYHYRWFWAMRRGVEGFVPNPDGIIRFAGLRLPR</sequence>
<dbReference type="Gene3D" id="3.90.76.10">
    <property type="entry name" value="Dipeptide-binding Protein, Domain 1"/>
    <property type="match status" value="1"/>
</dbReference>
<dbReference type="PANTHER" id="PTHR30290">
    <property type="entry name" value="PERIPLASMIC BINDING COMPONENT OF ABC TRANSPORTER"/>
    <property type="match status" value="1"/>
</dbReference>
<dbReference type="Gene3D" id="3.40.190.10">
    <property type="entry name" value="Periplasmic binding protein-like II"/>
    <property type="match status" value="1"/>
</dbReference>
<organism evidence="6 7">
    <name type="scientific">Falsiroseomonas selenitidurans</name>
    <dbReference type="NCBI Taxonomy" id="2716335"/>
    <lineage>
        <taxon>Bacteria</taxon>
        <taxon>Pseudomonadati</taxon>
        <taxon>Pseudomonadota</taxon>
        <taxon>Alphaproteobacteria</taxon>
        <taxon>Acetobacterales</taxon>
        <taxon>Roseomonadaceae</taxon>
        <taxon>Falsiroseomonas</taxon>
    </lineage>
</organism>
<comment type="subcellular location">
    <subcellularLocation>
        <location evidence="1">Periplasm</location>
    </subcellularLocation>
</comment>
<evidence type="ECO:0000256" key="2">
    <source>
        <dbReference type="ARBA" id="ARBA00005695"/>
    </source>
</evidence>
<protein>
    <submittedName>
        <fullName evidence="6">ABC transporter substrate-binding protein</fullName>
    </submittedName>
</protein>
<feature type="domain" description="Solute-binding protein family 5" evidence="5">
    <location>
        <begin position="66"/>
        <end position="420"/>
    </location>
</feature>
<dbReference type="Proteomes" id="UP000787635">
    <property type="component" value="Unassembled WGS sequence"/>
</dbReference>
<evidence type="ECO:0000259" key="5">
    <source>
        <dbReference type="Pfam" id="PF00496"/>
    </source>
</evidence>
<name>A0ABX1E3C1_9PROT</name>
<evidence type="ECO:0000256" key="1">
    <source>
        <dbReference type="ARBA" id="ARBA00004418"/>
    </source>
</evidence>
<feature type="chain" id="PRO_5046954311" evidence="4">
    <location>
        <begin position="22"/>
        <end position="501"/>
    </location>
</feature>
<dbReference type="InterPro" id="IPR000914">
    <property type="entry name" value="SBP_5_dom"/>
</dbReference>
<dbReference type="InterPro" id="IPR039424">
    <property type="entry name" value="SBP_5"/>
</dbReference>
<dbReference type="SUPFAM" id="SSF53850">
    <property type="entry name" value="Periplasmic binding protein-like II"/>
    <property type="match status" value="1"/>
</dbReference>
<accession>A0ABX1E3C1</accession>
<dbReference type="Gene3D" id="3.10.105.10">
    <property type="entry name" value="Dipeptide-binding Protein, Domain 3"/>
    <property type="match status" value="1"/>
</dbReference>
<evidence type="ECO:0000256" key="3">
    <source>
        <dbReference type="ARBA" id="ARBA00022729"/>
    </source>
</evidence>
<keyword evidence="7" id="KW-1185">Reference proteome</keyword>
<proteinExistence type="inferred from homology"/>